<dbReference type="Gene3D" id="3.60.110.10">
    <property type="entry name" value="Carbon-nitrogen hydrolase"/>
    <property type="match status" value="1"/>
</dbReference>
<evidence type="ECO:0000313" key="10">
    <source>
        <dbReference type="EMBL" id="GHO58742.1"/>
    </source>
</evidence>
<dbReference type="SUPFAM" id="SSF56317">
    <property type="entry name" value="Carbon-nitrogen hydrolase"/>
    <property type="match status" value="1"/>
</dbReference>
<keyword evidence="6 8" id="KW-0472">Membrane</keyword>
<keyword evidence="7" id="KW-0012">Acyltransferase</keyword>
<evidence type="ECO:0000256" key="6">
    <source>
        <dbReference type="ARBA" id="ARBA00023136"/>
    </source>
</evidence>
<evidence type="ECO:0000256" key="5">
    <source>
        <dbReference type="ARBA" id="ARBA00022989"/>
    </source>
</evidence>
<dbReference type="InterPro" id="IPR036526">
    <property type="entry name" value="C-N_Hydrolase_sf"/>
</dbReference>
<name>A0ABQ3V1S3_9CHLR</name>
<feature type="transmembrane region" description="Helical" evidence="8">
    <location>
        <begin position="366"/>
        <end position="383"/>
    </location>
</feature>
<keyword evidence="5 8" id="KW-1133">Transmembrane helix</keyword>
<feature type="domain" description="CN hydrolase" evidence="9">
    <location>
        <begin position="134"/>
        <end position="352"/>
    </location>
</feature>
<reference evidence="10 11" key="1">
    <citation type="journal article" date="2021" name="Int. J. Syst. Evol. Microbiol.">
        <title>Reticulibacter mediterranei gen. nov., sp. nov., within the new family Reticulibacteraceae fam. nov., and Ktedonospora formicarum gen. nov., sp. nov., Ktedonobacter robiniae sp. nov., Dictyobacter formicarum sp. nov. and Dictyobacter arantiisoli sp. nov., belonging to the class Ktedonobacteria.</title>
        <authorList>
            <person name="Yabe S."/>
            <person name="Zheng Y."/>
            <person name="Wang C.M."/>
            <person name="Sakai Y."/>
            <person name="Abe K."/>
            <person name="Yokota A."/>
            <person name="Donadio S."/>
            <person name="Cavaletti L."/>
            <person name="Monciardini P."/>
        </authorList>
    </citation>
    <scope>NUCLEOTIDE SEQUENCE [LARGE SCALE GENOMIC DNA]</scope>
    <source>
        <strain evidence="10 11">SOSP1-30</strain>
    </source>
</reference>
<dbReference type="PANTHER" id="PTHR38686:SF1">
    <property type="entry name" value="APOLIPOPROTEIN N-ACYLTRANSFERASE"/>
    <property type="match status" value="1"/>
</dbReference>
<evidence type="ECO:0000256" key="2">
    <source>
        <dbReference type="ARBA" id="ARBA00022475"/>
    </source>
</evidence>
<sequence>MSTLLLPLGFTAVAYLRGLVDPFGDVGSLAYTQYGNLPLLQVLSITGTSGIVFVMAWFASICNWMWEQHFSWKRIRAGALLYSGILALIFIGGSIRLLLPSQAPTVRVASLGVPQSLISQVLPTLSAFNLGKTTQVNLNAMHTGSFTLTNDLLSRTRREASAGAKIVAWPECGTFVLQMDESELLTRASAVARQSGIYLNMGVCVFDKQILPKVRDEAILIDPHGNMVWRYEKAHPVEGMEDVIQGDGKVPVVSTQYGRLANVICFDEDFPALLQQTGQARTDILLAPSNDWKEIDPWHTHAATYRAIENGFSLVRQTNNGLSLAVDDKGRTLASVDYFSTDDQTMVAFVPVRGEQTIYAHIGDTFAWLCIAGLLALSLAMLIRRQKASSI</sequence>
<protein>
    <submittedName>
        <fullName evidence="10">Apolipoprotein N-acyltransferase</fullName>
    </submittedName>
</protein>
<keyword evidence="11" id="KW-1185">Reference proteome</keyword>
<evidence type="ECO:0000256" key="3">
    <source>
        <dbReference type="ARBA" id="ARBA00022679"/>
    </source>
</evidence>
<feature type="transmembrane region" description="Helical" evidence="8">
    <location>
        <begin position="42"/>
        <end position="66"/>
    </location>
</feature>
<keyword evidence="3" id="KW-0808">Transferase</keyword>
<dbReference type="PROSITE" id="PS50263">
    <property type="entry name" value="CN_HYDROLASE"/>
    <property type="match status" value="1"/>
</dbReference>
<evidence type="ECO:0000256" key="4">
    <source>
        <dbReference type="ARBA" id="ARBA00022692"/>
    </source>
</evidence>
<dbReference type="InterPro" id="IPR003010">
    <property type="entry name" value="C-N_Hydrolase"/>
</dbReference>
<dbReference type="EMBL" id="BNJG01000003">
    <property type="protein sequence ID" value="GHO58742.1"/>
    <property type="molecule type" value="Genomic_DNA"/>
</dbReference>
<evidence type="ECO:0000256" key="8">
    <source>
        <dbReference type="SAM" id="Phobius"/>
    </source>
</evidence>
<accession>A0ABQ3V1S3</accession>
<evidence type="ECO:0000256" key="1">
    <source>
        <dbReference type="ARBA" id="ARBA00004651"/>
    </source>
</evidence>
<dbReference type="PANTHER" id="PTHR38686">
    <property type="entry name" value="APOLIPOPROTEIN N-ACYLTRANSFERASE"/>
    <property type="match status" value="1"/>
</dbReference>
<organism evidence="10 11">
    <name type="scientific">Ktedonobacter robiniae</name>
    <dbReference type="NCBI Taxonomy" id="2778365"/>
    <lineage>
        <taxon>Bacteria</taxon>
        <taxon>Bacillati</taxon>
        <taxon>Chloroflexota</taxon>
        <taxon>Ktedonobacteria</taxon>
        <taxon>Ktedonobacterales</taxon>
        <taxon>Ktedonobacteraceae</taxon>
        <taxon>Ktedonobacter</taxon>
    </lineage>
</organism>
<dbReference type="Pfam" id="PF00795">
    <property type="entry name" value="CN_hydrolase"/>
    <property type="match status" value="1"/>
</dbReference>
<comment type="subcellular location">
    <subcellularLocation>
        <location evidence="1">Cell membrane</location>
        <topology evidence="1">Multi-pass membrane protein</topology>
    </subcellularLocation>
</comment>
<dbReference type="InterPro" id="IPR004563">
    <property type="entry name" value="Apolipo_AcylTrfase"/>
</dbReference>
<keyword evidence="4 8" id="KW-0812">Transmembrane</keyword>
<evidence type="ECO:0000256" key="7">
    <source>
        <dbReference type="ARBA" id="ARBA00023315"/>
    </source>
</evidence>
<proteinExistence type="predicted"/>
<evidence type="ECO:0000259" key="9">
    <source>
        <dbReference type="PROSITE" id="PS50263"/>
    </source>
</evidence>
<gene>
    <name evidence="10" type="primary">lnt</name>
    <name evidence="10" type="ORF">KSB_72170</name>
</gene>
<feature type="transmembrane region" description="Helical" evidence="8">
    <location>
        <begin position="78"/>
        <end position="99"/>
    </location>
</feature>
<evidence type="ECO:0000313" key="11">
    <source>
        <dbReference type="Proteomes" id="UP000654345"/>
    </source>
</evidence>
<comment type="caution">
    <text evidence="10">The sequence shown here is derived from an EMBL/GenBank/DDBJ whole genome shotgun (WGS) entry which is preliminary data.</text>
</comment>
<dbReference type="Proteomes" id="UP000654345">
    <property type="component" value="Unassembled WGS sequence"/>
</dbReference>
<keyword evidence="2" id="KW-1003">Cell membrane</keyword>